<dbReference type="EMBL" id="KQ977622">
    <property type="protein sequence ID" value="KYN01329.1"/>
    <property type="molecule type" value="Genomic_DNA"/>
</dbReference>
<dbReference type="InterPro" id="IPR052709">
    <property type="entry name" value="Transposase-MT_Hybrid"/>
</dbReference>
<keyword evidence="2" id="KW-1185">Reference proteome</keyword>
<dbReference type="GO" id="GO:0003676">
    <property type="term" value="F:nucleic acid binding"/>
    <property type="evidence" value="ECO:0007669"/>
    <property type="project" value="InterPro"/>
</dbReference>
<dbReference type="PANTHER" id="PTHR46060:SF1">
    <property type="entry name" value="MARINER MOS1 TRANSPOSASE-LIKE PROTEIN"/>
    <property type="match status" value="1"/>
</dbReference>
<reference evidence="1 2" key="1">
    <citation type="submission" date="2016-03" db="EMBL/GenBank/DDBJ databases">
        <title>Cyphomyrmex costatus WGS genome.</title>
        <authorList>
            <person name="Nygaard S."/>
            <person name="Hu H."/>
            <person name="Boomsma J."/>
            <person name="Zhang G."/>
        </authorList>
    </citation>
    <scope>NUCLEOTIDE SEQUENCE [LARGE SCALE GENOMIC DNA]</scope>
    <source>
        <strain evidence="1">MS0001</strain>
        <tissue evidence="1">Whole body</tissue>
    </source>
</reference>
<dbReference type="Proteomes" id="UP000078542">
    <property type="component" value="Unassembled WGS sequence"/>
</dbReference>
<evidence type="ECO:0000313" key="2">
    <source>
        <dbReference type="Proteomes" id="UP000078542"/>
    </source>
</evidence>
<evidence type="ECO:0008006" key="3">
    <source>
        <dbReference type="Google" id="ProtNLM"/>
    </source>
</evidence>
<dbReference type="AlphaFoldDB" id="A0A195CMM5"/>
<dbReference type="Gene3D" id="3.30.420.10">
    <property type="entry name" value="Ribonuclease H-like superfamily/Ribonuclease H"/>
    <property type="match status" value="1"/>
</dbReference>
<sequence length="131" mass="15674">MVKKVLDIVISDRRLKLREIVEIVGISEERIFFHILHEILGIKKLTSRWVPRLLTVENKRVHMTISKECLDLFKRNPREFFRRYVTVDETWIHHYTPETKQQSKQWISSGPEESQIGSIGWEGHSYHFLGF</sequence>
<organism evidence="1 2">
    <name type="scientific">Cyphomyrmex costatus</name>
    <dbReference type="NCBI Taxonomy" id="456900"/>
    <lineage>
        <taxon>Eukaryota</taxon>
        <taxon>Metazoa</taxon>
        <taxon>Ecdysozoa</taxon>
        <taxon>Arthropoda</taxon>
        <taxon>Hexapoda</taxon>
        <taxon>Insecta</taxon>
        <taxon>Pterygota</taxon>
        <taxon>Neoptera</taxon>
        <taxon>Endopterygota</taxon>
        <taxon>Hymenoptera</taxon>
        <taxon>Apocrita</taxon>
        <taxon>Aculeata</taxon>
        <taxon>Formicoidea</taxon>
        <taxon>Formicidae</taxon>
        <taxon>Myrmicinae</taxon>
        <taxon>Cyphomyrmex</taxon>
    </lineage>
</organism>
<proteinExistence type="predicted"/>
<evidence type="ECO:0000313" key="1">
    <source>
        <dbReference type="EMBL" id="KYN01329.1"/>
    </source>
</evidence>
<gene>
    <name evidence="1" type="ORF">ALC62_07948</name>
</gene>
<dbReference type="PANTHER" id="PTHR46060">
    <property type="entry name" value="MARINER MOS1 TRANSPOSASE-LIKE PROTEIN"/>
    <property type="match status" value="1"/>
</dbReference>
<dbReference type="InterPro" id="IPR036397">
    <property type="entry name" value="RNaseH_sf"/>
</dbReference>
<name>A0A195CMM5_9HYME</name>
<protein>
    <recommendedName>
        <fullName evidence="3">Histone-lysine N-methyltransferase SETMAR</fullName>
    </recommendedName>
</protein>
<accession>A0A195CMM5</accession>
<dbReference type="STRING" id="456900.A0A195CMM5"/>